<comment type="caution">
    <text evidence="2">The sequence shown here is derived from an EMBL/GenBank/DDBJ whole genome shotgun (WGS) entry which is preliminary data.</text>
</comment>
<gene>
    <name evidence="2" type="ORF">O181_002285</name>
</gene>
<reference evidence="2" key="1">
    <citation type="submission" date="2021-03" db="EMBL/GenBank/DDBJ databases">
        <title>Draft genome sequence of rust myrtle Austropuccinia psidii MF-1, a brazilian biotype.</title>
        <authorList>
            <person name="Quecine M.C."/>
            <person name="Pachon D.M.R."/>
            <person name="Bonatelli M.L."/>
            <person name="Correr F.H."/>
            <person name="Franceschini L.M."/>
            <person name="Leite T.F."/>
            <person name="Margarido G.R.A."/>
            <person name="Almeida C.A."/>
            <person name="Ferrarezi J.A."/>
            <person name="Labate C.A."/>
        </authorList>
    </citation>
    <scope>NUCLEOTIDE SEQUENCE</scope>
    <source>
        <strain evidence="2">MF-1</strain>
    </source>
</reference>
<keyword evidence="3" id="KW-1185">Reference proteome</keyword>
<dbReference type="Proteomes" id="UP000765509">
    <property type="component" value="Unassembled WGS sequence"/>
</dbReference>
<feature type="region of interest" description="Disordered" evidence="1">
    <location>
        <begin position="104"/>
        <end position="143"/>
    </location>
</feature>
<evidence type="ECO:0000313" key="2">
    <source>
        <dbReference type="EMBL" id="MBW0462570.1"/>
    </source>
</evidence>
<evidence type="ECO:0000313" key="3">
    <source>
        <dbReference type="Proteomes" id="UP000765509"/>
    </source>
</evidence>
<sequence>MKYLSSVTCNLSKMMTSNHSLSHSTSRRRGKKPTAQSEAWKKDHSQGETCSYDNLSLHPTANLQYRSPRTTKEFNLKYFQLTGSLLSDEYQKPITTITTLKKIQHKSNSIDKSETNKASEDRSRNNIFNSSSNTADEPISKASIPNNFKNLRSGLYYNGRTSKVNEAPILNDNLVSVQKNIITNKNPINNKNPMISNFSIPLSFNQPEMSTNESYNNGEQKVKLNNSCTGATINKIEFETIDATDAENKEKRILNKIKTYIKRKRNDQPITTEIQISCALLNIIRNIHNERDLYYYLNSKKPYNILTVQIESAPIQQSFHRNKLNKNKLKDLRKFNDSNNKK</sequence>
<dbReference type="AlphaFoldDB" id="A0A9Q3BCR0"/>
<feature type="compositionally biased region" description="Polar residues" evidence="1">
    <location>
        <begin position="15"/>
        <end position="24"/>
    </location>
</feature>
<organism evidence="2 3">
    <name type="scientific">Austropuccinia psidii MF-1</name>
    <dbReference type="NCBI Taxonomy" id="1389203"/>
    <lineage>
        <taxon>Eukaryota</taxon>
        <taxon>Fungi</taxon>
        <taxon>Dikarya</taxon>
        <taxon>Basidiomycota</taxon>
        <taxon>Pucciniomycotina</taxon>
        <taxon>Pucciniomycetes</taxon>
        <taxon>Pucciniales</taxon>
        <taxon>Sphaerophragmiaceae</taxon>
        <taxon>Austropuccinia</taxon>
    </lineage>
</organism>
<feature type="region of interest" description="Disordered" evidence="1">
    <location>
        <begin position="15"/>
        <end position="46"/>
    </location>
</feature>
<evidence type="ECO:0000256" key="1">
    <source>
        <dbReference type="SAM" id="MobiDB-lite"/>
    </source>
</evidence>
<dbReference type="EMBL" id="AVOT02000376">
    <property type="protein sequence ID" value="MBW0462570.1"/>
    <property type="molecule type" value="Genomic_DNA"/>
</dbReference>
<proteinExistence type="predicted"/>
<accession>A0A9Q3BCR0</accession>
<protein>
    <submittedName>
        <fullName evidence="2">Uncharacterized protein</fullName>
    </submittedName>
</protein>
<name>A0A9Q3BCR0_9BASI</name>
<feature type="compositionally biased region" description="Basic and acidic residues" evidence="1">
    <location>
        <begin position="108"/>
        <end position="124"/>
    </location>
</feature>